<keyword evidence="2" id="KW-0812">Transmembrane</keyword>
<evidence type="ECO:0000313" key="3">
    <source>
        <dbReference type="EMBL" id="CUQ90552.1"/>
    </source>
</evidence>
<feature type="transmembrane region" description="Helical" evidence="2">
    <location>
        <begin position="6"/>
        <end position="26"/>
    </location>
</feature>
<evidence type="ECO:0000256" key="2">
    <source>
        <dbReference type="SAM" id="Phobius"/>
    </source>
</evidence>
<keyword evidence="2" id="KW-1133">Transmembrane helix</keyword>
<protein>
    <submittedName>
        <fullName evidence="3">Uncharacterized protein</fullName>
    </submittedName>
</protein>
<dbReference type="OrthoDB" id="9992239at2"/>
<dbReference type="EMBL" id="CZBY01000020">
    <property type="protein sequence ID" value="CUQ90552.1"/>
    <property type="molecule type" value="Genomic_DNA"/>
</dbReference>
<keyword evidence="1" id="KW-0175">Coiled coil</keyword>
<evidence type="ECO:0000256" key="1">
    <source>
        <dbReference type="SAM" id="Coils"/>
    </source>
</evidence>
<feature type="coiled-coil region" evidence="1">
    <location>
        <begin position="42"/>
        <end position="89"/>
    </location>
</feature>
<dbReference type="AlphaFoldDB" id="A0A174ZWX0"/>
<reference evidence="3 4" key="1">
    <citation type="submission" date="2015-09" db="EMBL/GenBank/DDBJ databases">
        <authorList>
            <consortium name="Pathogen Informatics"/>
        </authorList>
    </citation>
    <scope>NUCLEOTIDE SEQUENCE [LARGE SCALE GENOMIC DNA]</scope>
    <source>
        <strain evidence="3 4">2789STDY5834928</strain>
    </source>
</reference>
<keyword evidence="2" id="KW-0472">Membrane</keyword>
<dbReference type="Proteomes" id="UP000095662">
    <property type="component" value="Unassembled WGS sequence"/>
</dbReference>
<dbReference type="STRING" id="39492.ERS852540_02158"/>
<organism evidence="3 4">
    <name type="scientific">[Eubacterium] siraeum</name>
    <dbReference type="NCBI Taxonomy" id="39492"/>
    <lineage>
        <taxon>Bacteria</taxon>
        <taxon>Bacillati</taxon>
        <taxon>Bacillota</taxon>
        <taxon>Clostridia</taxon>
        <taxon>Eubacteriales</taxon>
        <taxon>Oscillospiraceae</taxon>
        <taxon>Oscillospiraceae incertae sedis</taxon>
    </lineage>
</organism>
<gene>
    <name evidence="3" type="ORF">ERS852540_02158</name>
</gene>
<name>A0A174ZWX0_9FIRM</name>
<sequence>MEIGAILSTAINIIITAAIGIISYFVKRTIDRQDKCVTRSELESHIDMIKECKSDIKSLNDRYATKAEVEEIKHTIDKIDSAIDELKDTAVKNSEFIRVMTRLETKIDNLADKDRRGN</sequence>
<accession>A0A174ZWX0</accession>
<evidence type="ECO:0000313" key="4">
    <source>
        <dbReference type="Proteomes" id="UP000095662"/>
    </source>
</evidence>
<proteinExistence type="predicted"/>